<dbReference type="EMBL" id="KC149102">
    <property type="protein sequence ID" value="AGN31947.1"/>
    <property type="molecule type" value="Genomic_DNA"/>
</dbReference>
<evidence type="ECO:0000256" key="25">
    <source>
        <dbReference type="ARBA" id="ARBA00023288"/>
    </source>
</evidence>
<feature type="coiled-coil region" evidence="29">
    <location>
        <begin position="87"/>
        <end position="121"/>
    </location>
</feature>
<evidence type="ECO:0000256" key="24">
    <source>
        <dbReference type="ARBA" id="ARBA00023200"/>
    </source>
</evidence>
<dbReference type="FunFam" id="1.10.375.10:FF:000001">
    <property type="entry name" value="Gag polyprotein"/>
    <property type="match status" value="1"/>
</dbReference>
<dbReference type="GO" id="GO:0075523">
    <property type="term" value="P:viral translational frameshifting"/>
    <property type="evidence" value="ECO:0007669"/>
    <property type="project" value="UniProtKB-KW"/>
</dbReference>
<dbReference type="InterPro" id="IPR008919">
    <property type="entry name" value="Retrov_capsid_N"/>
</dbReference>
<dbReference type="GO" id="GO:0008270">
    <property type="term" value="F:zinc ion binding"/>
    <property type="evidence" value="ECO:0007669"/>
    <property type="project" value="UniProtKB-KW"/>
</dbReference>
<keyword evidence="5" id="KW-1032">Host cell membrane</keyword>
<reference evidence="33" key="2">
    <citation type="journal article" date="2018" name="Nat. Commun.">
        <title>Tracking HIV-1 recombination to resolve its contribution to HIV-1 evolution in natural infection.</title>
        <authorList>
            <person name="Song H."/>
            <person name="Giorgi E.E."/>
            <person name="Ganusov V.V."/>
            <person name="Cai F."/>
            <person name="Athreya G."/>
            <person name="Yoon H."/>
            <person name="Carja O."/>
            <person name="Hora B."/>
            <person name="Hraber P."/>
            <person name="Jiang C."/>
            <person name="Wang S."/>
            <person name="Li H."/>
            <person name="Salazar-Gonzalez J.F."/>
            <person name="Salazar M.G."/>
            <person name="Goonetilleke N."/>
            <person name="Keele B."/>
            <person name="Montefiori D.C."/>
            <person name="Cohen M.S."/>
            <person name="Shaw G.M."/>
            <person name="Hahn B.H."/>
            <person name="McMichael A.J."/>
            <person name="Haynes B.F."/>
            <person name="Korber B."/>
            <person name="Battacharya T."/>
            <person name="Gao F."/>
        </authorList>
    </citation>
    <scope>NUCLEOTIDE SEQUENCE</scope>
    <source>
        <strain evidence="33">705010078.5.d0046.ipe032.gp20_ambcode</strain>
    </source>
</reference>
<evidence type="ECO:0000256" key="16">
    <source>
        <dbReference type="ARBA" id="ARBA00022771"/>
    </source>
</evidence>
<evidence type="ECO:0000256" key="13">
    <source>
        <dbReference type="ARBA" id="ARBA00022723"/>
    </source>
</evidence>
<dbReference type="Pfam" id="PF00607">
    <property type="entry name" value="Gag_p24"/>
    <property type="match status" value="1"/>
</dbReference>
<evidence type="ECO:0000256" key="12">
    <source>
        <dbReference type="ARBA" id="ARBA00022707"/>
    </source>
</evidence>
<dbReference type="InterPro" id="IPR001878">
    <property type="entry name" value="Znf_CCHC"/>
</dbReference>
<evidence type="ECO:0000256" key="2">
    <source>
        <dbReference type="ARBA" id="ARBA00004560"/>
    </source>
</evidence>
<dbReference type="Pfam" id="PF00098">
    <property type="entry name" value="zf-CCHC"/>
    <property type="match status" value="2"/>
</dbReference>
<keyword evidence="15" id="KW-0688">Ribosomal frameshifting</keyword>
<keyword evidence="19" id="KW-1043">Host membrane</keyword>
<keyword evidence="29" id="KW-0175">Coiled coil</keyword>
<dbReference type="PRINTS" id="PR00234">
    <property type="entry name" value="HIV1MATRIX"/>
</dbReference>
<dbReference type="GO" id="GO:0039702">
    <property type="term" value="P:viral budding via host ESCRT complex"/>
    <property type="evidence" value="ECO:0007669"/>
    <property type="project" value="UniProtKB-KW"/>
</dbReference>
<evidence type="ECO:0000256" key="30">
    <source>
        <dbReference type="SAM" id="MobiDB-lite"/>
    </source>
</evidence>
<dbReference type="InterPro" id="IPR050195">
    <property type="entry name" value="Primate_lentivir_Gag_pol-like"/>
</dbReference>
<organismHost>
    <name type="scientific">Homo sapiens</name>
    <name type="common">Human</name>
    <dbReference type="NCBI Taxonomy" id="9606"/>
</organismHost>
<dbReference type="SUPFAM" id="SSF47943">
    <property type="entry name" value="Retrovirus capsid protein, N-terminal core domain"/>
    <property type="match status" value="1"/>
</dbReference>
<keyword evidence="11" id="KW-1198">Viral budding</keyword>
<keyword evidence="4" id="KW-1187">Viral budding via the host ESCRT complexes</keyword>
<evidence type="ECO:0000256" key="11">
    <source>
        <dbReference type="ARBA" id="ARBA00022637"/>
    </source>
</evidence>
<dbReference type="Pfam" id="PF08705">
    <property type="entry name" value="Gag_p6"/>
    <property type="match status" value="1"/>
</dbReference>
<evidence type="ECO:0000256" key="17">
    <source>
        <dbReference type="ARBA" id="ARBA00022833"/>
    </source>
</evidence>
<evidence type="ECO:0000256" key="15">
    <source>
        <dbReference type="ARBA" id="ARBA00022758"/>
    </source>
</evidence>
<name>R9TKN2_HV1</name>
<dbReference type="Gene3D" id="1.10.150.90">
    <property type="entry name" value="Immunodeficiency lentiviruses, gag gene matrix protein p17"/>
    <property type="match status" value="1"/>
</dbReference>
<evidence type="ECO:0000256" key="19">
    <source>
        <dbReference type="ARBA" id="ARBA00022870"/>
    </source>
</evidence>
<evidence type="ECO:0000256" key="9">
    <source>
        <dbReference type="ARBA" id="ARBA00022581"/>
    </source>
</evidence>
<dbReference type="Gene3D" id="1.20.5.760">
    <property type="entry name" value="Single helix bin"/>
    <property type="match status" value="1"/>
</dbReference>
<protein>
    <recommendedName>
        <fullName evidence="28">Gag polyprotein</fullName>
    </recommendedName>
    <component>
        <recommendedName>
            <fullName evidence="28">Matrix protein p17</fullName>
            <shortName evidence="28">MA</shortName>
        </recommendedName>
    </component>
</protein>
<dbReference type="SUPFAM" id="SSF47353">
    <property type="entry name" value="Retrovirus capsid dimerization domain-like"/>
    <property type="match status" value="1"/>
</dbReference>
<keyword evidence="9 28" id="KW-0945">Host-virus interaction</keyword>
<dbReference type="InterPro" id="IPR045345">
    <property type="entry name" value="Gag_p24_C"/>
</dbReference>
<dbReference type="GO" id="GO:0072494">
    <property type="term" value="C:host multivesicular body"/>
    <property type="evidence" value="ECO:0007669"/>
    <property type="project" value="UniProtKB-SubCell"/>
</dbReference>
<keyword evidence="14" id="KW-0677">Repeat</keyword>
<dbReference type="GO" id="GO:0005198">
    <property type="term" value="F:structural molecule activity"/>
    <property type="evidence" value="ECO:0007669"/>
    <property type="project" value="InterPro"/>
</dbReference>
<evidence type="ECO:0000256" key="7">
    <source>
        <dbReference type="ARBA" id="ARBA00022561"/>
    </source>
</evidence>
<evidence type="ECO:0000256" key="23">
    <source>
        <dbReference type="ARBA" id="ARBA00023136"/>
    </source>
</evidence>
<dbReference type="Gene3D" id="1.10.375.10">
    <property type="entry name" value="Human Immunodeficiency Virus Type 1 Capsid Protein"/>
    <property type="match status" value="1"/>
</dbReference>
<organism evidence="32">
    <name type="scientific">Human immunodeficiency virus type 1</name>
    <name type="common">HIV-1</name>
    <dbReference type="NCBI Taxonomy" id="11676"/>
    <lineage>
        <taxon>Viruses</taxon>
        <taxon>Riboviria</taxon>
        <taxon>Pararnavirae</taxon>
        <taxon>Artverviricota</taxon>
        <taxon>Revtraviricetes</taxon>
        <taxon>Ortervirales</taxon>
        <taxon>Retroviridae</taxon>
        <taxon>Orthoretrovirinae</taxon>
        <taxon>Lentivirus</taxon>
        <taxon>Lentivirus humimdef1</taxon>
    </lineage>
</organism>
<comment type="subcellular location">
    <subcellularLocation>
        <location evidence="1">Host cell membrane</location>
        <topology evidence="1">Lipid-anchor</topology>
    </subcellularLocation>
    <subcellularLocation>
        <location evidence="2">Host endosome</location>
        <location evidence="2">Host multivesicular body</location>
    </subcellularLocation>
    <subcellularLocation>
        <location evidence="26">Virion membrane</location>
        <topology evidence="26">Lipid-anchor</topology>
    </subcellularLocation>
    <subcellularLocation>
        <location evidence="28">Virion</location>
    </subcellularLocation>
    <subcellularLocation>
        <location evidence="28">Host cytoplasm</location>
    </subcellularLocation>
    <subcellularLocation>
        <location evidence="28">Host nucleus</location>
    </subcellularLocation>
</comment>
<dbReference type="InterPro" id="IPR010999">
    <property type="entry name" value="Retrovr_matrix"/>
</dbReference>
<evidence type="ECO:0000256" key="14">
    <source>
        <dbReference type="ARBA" id="ARBA00022737"/>
    </source>
</evidence>
<dbReference type="GO" id="GO:0042025">
    <property type="term" value="C:host cell nucleus"/>
    <property type="evidence" value="ECO:0007669"/>
    <property type="project" value="UniProtKB-SubCell"/>
</dbReference>
<feature type="domain" description="CCHC-type" evidence="31">
    <location>
        <begin position="410"/>
        <end position="425"/>
    </location>
</feature>
<evidence type="ECO:0000256" key="18">
    <source>
        <dbReference type="ARBA" id="ARBA00022844"/>
    </source>
</evidence>
<evidence type="ECO:0000256" key="3">
    <source>
        <dbReference type="ARBA" id="ARBA00008364"/>
    </source>
</evidence>
<evidence type="ECO:0000256" key="4">
    <source>
        <dbReference type="ARBA" id="ARBA00022462"/>
    </source>
</evidence>
<keyword evidence="21" id="KW-1039">Host endosome</keyword>
<dbReference type="Gene3D" id="1.10.1200.30">
    <property type="match status" value="1"/>
</dbReference>
<dbReference type="InterPro" id="IPR036875">
    <property type="entry name" value="Znf_CCHC_sf"/>
</dbReference>
<accession>R9TKN2</accession>
<comment type="PTM">
    <molecule>Gag-Pol polyprotein</molecule>
    <text evidence="28">Specific enzymatic cleavages by the viral protease yield mature proteins.</text>
</comment>
<dbReference type="Pfam" id="PF00540">
    <property type="entry name" value="Gag_p17"/>
    <property type="match status" value="1"/>
</dbReference>
<keyword evidence="24 28" id="KW-1035">Host cytoplasm</keyword>
<keyword evidence="16 27" id="KW-0863">Zinc-finger</keyword>
<evidence type="ECO:0000256" key="20">
    <source>
        <dbReference type="ARBA" id="ARBA00022884"/>
    </source>
</evidence>
<evidence type="ECO:0000256" key="21">
    <source>
        <dbReference type="ARBA" id="ARBA00023046"/>
    </source>
</evidence>
<evidence type="ECO:0000256" key="1">
    <source>
        <dbReference type="ARBA" id="ARBA00004425"/>
    </source>
</evidence>
<evidence type="ECO:0000313" key="32">
    <source>
        <dbReference type="EMBL" id="AGN31947.1"/>
    </source>
</evidence>
<sequence>MGARASILRGEKLDTWERIKLRPGGKKPYMLKHLVWASRELEKFALNPGLLETAEGCKQIIKQLHPALQTGTEELKSLFNTVATLYCVHAKIEIRDTKEALDKIEEEQNKCQQKAQQAEAADTGKVSQNYPIVQNLQGQMVHQAISPRTLNAWVKVIEEKAFSPEVIPMFTALSEGATPQDLNTMLNTVGGHQAAMQMLKDTINEEAAEWDRIHPVHAGPIAPGQMREPRGSDIAGTTSTLQEQIAWMTSNPPVPVGEIYKRWIILGLNKIVRMYSPVSILDIRQGPKEPFRDYVDRFFKTLRAEQATQEVKNWMTDTLLVQNANPDCKTILRALGPGATLEEMMTACQGVGGPGHKAKVLAEAMSQVNNTNILMQRSNFKGPKRIIKCFNCGKEGHIARNCRAPRKKGCWKCGKEGHQMKDCTERQANFLGKIWPSHKGRPGNFLQSRPEPTAPPAESFKFEETPTPKQDREPLTSLKSLFGSDPLSQ</sequence>
<keyword evidence="22 28" id="KW-0543">Viral nucleoprotein</keyword>
<keyword evidence="6" id="KW-0597">Phosphoprotein</keyword>
<proteinExistence type="inferred from homology"/>
<keyword evidence="7 28" id="KW-0167">Capsid protein</keyword>
<dbReference type="InterPro" id="IPR008916">
    <property type="entry name" value="Retrov_capsid_C"/>
</dbReference>
<dbReference type="InterPro" id="IPR000071">
    <property type="entry name" value="Lentvrl_matrix_N"/>
</dbReference>
<feature type="compositionally biased region" description="Basic and acidic residues" evidence="30">
    <location>
        <begin position="460"/>
        <end position="474"/>
    </location>
</feature>
<keyword evidence="12" id="KW-0519">Myristate</keyword>
<dbReference type="PANTHER" id="PTHR40389:SF4">
    <property type="match status" value="1"/>
</dbReference>
<dbReference type="PANTHER" id="PTHR40389">
    <property type="entry name" value="ENDOGENOUS RETROVIRUS GROUP K MEMBER 24 GAG POLYPROTEIN-RELATED"/>
    <property type="match status" value="1"/>
</dbReference>
<evidence type="ECO:0000256" key="5">
    <source>
        <dbReference type="ARBA" id="ARBA00022511"/>
    </source>
</evidence>
<evidence type="ECO:0000256" key="10">
    <source>
        <dbReference type="ARBA" id="ARBA00022612"/>
    </source>
</evidence>
<dbReference type="FunFam" id="4.10.60.10:FF:000001">
    <property type="entry name" value="Gag polyprotein"/>
    <property type="match status" value="1"/>
</dbReference>
<comment type="similarity">
    <text evidence="3">Belongs to the primate lentivirus group gag polyprotein family.</text>
</comment>
<gene>
    <name evidence="32" type="primary">gag</name>
</gene>
<dbReference type="Pfam" id="PF19317">
    <property type="entry name" value="Gag_p24_C"/>
    <property type="match status" value="1"/>
</dbReference>
<dbReference type="InterPro" id="IPR012344">
    <property type="entry name" value="Matrix_HIV/RSV_N"/>
</dbReference>
<keyword evidence="8 28" id="KW-1048">Host nucleus</keyword>
<evidence type="ECO:0000256" key="8">
    <source>
        <dbReference type="ARBA" id="ARBA00022562"/>
    </source>
</evidence>
<evidence type="ECO:0000256" key="22">
    <source>
        <dbReference type="ARBA" id="ARBA00023086"/>
    </source>
</evidence>
<dbReference type="Gene3D" id="6.10.250.390">
    <property type="match status" value="1"/>
</dbReference>
<dbReference type="SMART" id="SM00343">
    <property type="entry name" value="ZnF_C2HC"/>
    <property type="match status" value="2"/>
</dbReference>
<dbReference type="SUPFAM" id="SSF57756">
    <property type="entry name" value="Retrovirus zinc finger-like domains"/>
    <property type="match status" value="1"/>
</dbReference>
<feature type="region of interest" description="Disordered" evidence="30">
    <location>
        <begin position="439"/>
        <end position="489"/>
    </location>
</feature>
<keyword evidence="18 28" id="KW-0946">Virion</keyword>
<dbReference type="EMBL" id="MF501035">
    <property type="protein sequence ID" value="AWD51176.1"/>
    <property type="molecule type" value="Genomic_RNA"/>
</dbReference>
<keyword evidence="23" id="KW-0472">Membrane</keyword>
<reference evidence="32" key="1">
    <citation type="journal article" date="2014" name="Retrovirology">
        <title>Recombination-mediated escape from primary CD8+ T cells in acute HIV-1 infection.</title>
        <authorList>
            <person name="Ritchie A."/>
            <person name="Cai F."/>
            <person name="Smith N."/>
            <person name="Chen S."/>
            <person name="Song H."/>
            <person name="Brackenridge S."/>
            <person name="Abdool Karim S.S."/>
            <person name="Korber B.T."/>
            <person name="McMichael A.J."/>
            <person name="Gao F."/>
            <person name="Goonetilleke N."/>
        </authorList>
    </citation>
    <scope>NUCLEOTIDE SEQUENCE</scope>
    <source>
        <strain evidence="32">CH0078.w2.gp20</strain>
    </source>
</reference>
<evidence type="ECO:0000256" key="28">
    <source>
        <dbReference type="RuleBase" id="RU004487"/>
    </source>
</evidence>
<keyword evidence="25" id="KW-0449">Lipoprotein</keyword>
<dbReference type="PROSITE" id="PS50158">
    <property type="entry name" value="ZF_CCHC"/>
    <property type="match status" value="2"/>
</dbReference>
<dbReference type="GO" id="GO:0020002">
    <property type="term" value="C:host cell plasma membrane"/>
    <property type="evidence" value="ECO:0007669"/>
    <property type="project" value="UniProtKB-SubCell"/>
</dbReference>
<keyword evidence="20 28" id="KW-0694">RNA-binding</keyword>
<evidence type="ECO:0000256" key="6">
    <source>
        <dbReference type="ARBA" id="ARBA00022553"/>
    </source>
</evidence>
<dbReference type="FunFam" id="1.10.1200.30:FF:000001">
    <property type="entry name" value="Gag polyprotein"/>
    <property type="match status" value="1"/>
</dbReference>
<keyword evidence="13 28" id="KW-0479">Metal-binding</keyword>
<comment type="subcellular location">
    <molecule>Matrix protein p17</molecule>
    <subcellularLocation>
        <location evidence="28">Virion membrane</location>
        <topology evidence="28">Lipid-anchor</topology>
    </subcellularLocation>
    <subcellularLocation>
        <location evidence="28">Host nucleus</location>
    </subcellularLocation>
    <subcellularLocation>
        <location evidence="28">Host cytoplasm</location>
    </subcellularLocation>
</comment>
<evidence type="ECO:0000259" key="31">
    <source>
        <dbReference type="PROSITE" id="PS50158"/>
    </source>
</evidence>
<dbReference type="InterPro" id="IPR014817">
    <property type="entry name" value="Gag_p6"/>
</dbReference>
<dbReference type="Gene3D" id="4.10.60.10">
    <property type="entry name" value="Zinc finger, CCHC-type"/>
    <property type="match status" value="1"/>
</dbReference>
<dbReference type="GO" id="GO:0055036">
    <property type="term" value="C:virion membrane"/>
    <property type="evidence" value="ECO:0007669"/>
    <property type="project" value="UniProtKB-SubCell"/>
</dbReference>
<dbReference type="GO" id="GO:0019013">
    <property type="term" value="C:viral nucleocapsid"/>
    <property type="evidence" value="ECO:0007669"/>
    <property type="project" value="UniProtKB-KW"/>
</dbReference>
<dbReference type="SUPFAM" id="SSF47836">
    <property type="entry name" value="Retroviral matrix proteins"/>
    <property type="match status" value="1"/>
</dbReference>
<dbReference type="GO" id="GO:0003723">
    <property type="term" value="F:RNA binding"/>
    <property type="evidence" value="ECO:0007669"/>
    <property type="project" value="UniProtKB-KW"/>
</dbReference>
<evidence type="ECO:0000313" key="33">
    <source>
        <dbReference type="EMBL" id="AWD51176.1"/>
    </source>
</evidence>
<feature type="domain" description="CCHC-type" evidence="31">
    <location>
        <begin position="388"/>
        <end position="403"/>
    </location>
</feature>
<evidence type="ECO:0000256" key="29">
    <source>
        <dbReference type="SAM" id="Coils"/>
    </source>
</evidence>
<evidence type="ECO:0000256" key="27">
    <source>
        <dbReference type="PROSITE-ProRule" id="PRU00047"/>
    </source>
</evidence>
<keyword evidence="10" id="KW-1188">Viral release from host cell</keyword>
<evidence type="ECO:0000256" key="26">
    <source>
        <dbReference type="ARBA" id="ARBA00037826"/>
    </source>
</evidence>
<keyword evidence="17 28" id="KW-0862">Zinc</keyword>